<evidence type="ECO:0000313" key="1">
    <source>
        <dbReference type="Ensembl" id="ENSXCOP00000021105.1"/>
    </source>
</evidence>
<accession>A0A3B5MC42</accession>
<evidence type="ECO:0000313" key="2">
    <source>
        <dbReference type="Proteomes" id="UP000261380"/>
    </source>
</evidence>
<protein>
    <submittedName>
        <fullName evidence="1">Uncharacterized protein</fullName>
    </submittedName>
</protein>
<reference evidence="1" key="2">
    <citation type="submission" date="2025-09" db="UniProtKB">
        <authorList>
            <consortium name="Ensembl"/>
        </authorList>
    </citation>
    <scope>IDENTIFICATION</scope>
</reference>
<proteinExistence type="predicted"/>
<organism evidence="1 2">
    <name type="scientific">Xiphophorus couchianus</name>
    <name type="common">Monterrey platyfish</name>
    <dbReference type="NCBI Taxonomy" id="32473"/>
    <lineage>
        <taxon>Eukaryota</taxon>
        <taxon>Metazoa</taxon>
        <taxon>Chordata</taxon>
        <taxon>Craniata</taxon>
        <taxon>Vertebrata</taxon>
        <taxon>Euteleostomi</taxon>
        <taxon>Actinopterygii</taxon>
        <taxon>Neopterygii</taxon>
        <taxon>Teleostei</taxon>
        <taxon>Neoteleostei</taxon>
        <taxon>Acanthomorphata</taxon>
        <taxon>Ovalentaria</taxon>
        <taxon>Atherinomorphae</taxon>
        <taxon>Cyprinodontiformes</taxon>
        <taxon>Poeciliidae</taxon>
        <taxon>Poeciliinae</taxon>
        <taxon>Xiphophorus</taxon>
    </lineage>
</organism>
<dbReference type="STRING" id="32473.ENSXCOP00000021105"/>
<name>A0A3B5MC42_9TELE</name>
<reference evidence="1" key="1">
    <citation type="submission" date="2025-08" db="UniProtKB">
        <authorList>
            <consortium name="Ensembl"/>
        </authorList>
    </citation>
    <scope>IDENTIFICATION</scope>
</reference>
<dbReference type="AlphaFoldDB" id="A0A3B5MC42"/>
<dbReference type="Ensembl" id="ENSXCOT00000021364.1">
    <property type="protein sequence ID" value="ENSXCOP00000021105.1"/>
    <property type="gene ID" value="ENSXCOG00000015789.1"/>
</dbReference>
<dbReference type="Proteomes" id="UP000261380">
    <property type="component" value="Unplaced"/>
</dbReference>
<dbReference type="GeneTree" id="ENSGT01110000271487"/>
<keyword evidence="2" id="KW-1185">Reference proteome</keyword>
<sequence length="95" mass="10065">MAYPQGFLFQPPVSLALPFSSGIILGQRTEGSAFAPYSSSATSSPGFSSHSPYGGEPRAAATISSFMVSVWSELRGFCFLRSGAGQKVKEKSHRS</sequence>